<accession>A0A0M9DFY0</accession>
<gene>
    <name evidence="2" type="ORF">ADM90_22850</name>
</gene>
<keyword evidence="1" id="KW-0812">Transmembrane</keyword>
<dbReference type="EMBL" id="LGCI01000014">
    <property type="protein sequence ID" value="KOY80049.1"/>
    <property type="molecule type" value="Genomic_DNA"/>
</dbReference>
<dbReference type="AlphaFoldDB" id="A0A0M9DFY0"/>
<keyword evidence="3" id="KW-1185">Reference proteome</keyword>
<name>A0A0M9DFY0_9BACI</name>
<feature type="transmembrane region" description="Helical" evidence="1">
    <location>
        <begin position="201"/>
        <end position="225"/>
    </location>
</feature>
<evidence type="ECO:0000256" key="1">
    <source>
        <dbReference type="SAM" id="Phobius"/>
    </source>
</evidence>
<sequence length="235" mass="26125">MHITTQKLSSQRKSAFIGGIFLIIMAAAAFFSYGYAHQSLVVNGNAYDTFANLKSSSTLFKAEIFSWLIILIADIIVAWAFFIFLKPIHKQLALLAAWLRLIYTAILAIAIAHLILVLLLTSNSAPLLNVEEQAMLFLNGFQVIWDMGLIIFGGHLMVVGYITMQSSTIPKMISFLLLLAGLSYIIMHTLLTFFLQFEKTIAIFQAILSIPMLLGEISFGIWLVVKGGKIIKNGY</sequence>
<feature type="transmembrane region" description="Helical" evidence="1">
    <location>
        <begin position="15"/>
        <end position="36"/>
    </location>
</feature>
<organism evidence="2 3">
    <name type="scientific">Lysinibacillus macroides</name>
    <dbReference type="NCBI Taxonomy" id="33935"/>
    <lineage>
        <taxon>Bacteria</taxon>
        <taxon>Bacillati</taxon>
        <taxon>Bacillota</taxon>
        <taxon>Bacilli</taxon>
        <taxon>Bacillales</taxon>
        <taxon>Bacillaceae</taxon>
        <taxon>Lysinibacillus</taxon>
    </lineage>
</organism>
<feature type="transmembrane region" description="Helical" evidence="1">
    <location>
        <begin position="97"/>
        <end position="120"/>
    </location>
</feature>
<protein>
    <recommendedName>
        <fullName evidence="4">DUF4386 domain-containing protein</fullName>
    </recommendedName>
</protein>
<dbReference type="OrthoDB" id="7060422at2"/>
<keyword evidence="1" id="KW-0472">Membrane</keyword>
<evidence type="ECO:0000313" key="3">
    <source>
        <dbReference type="Proteomes" id="UP000037977"/>
    </source>
</evidence>
<dbReference type="InterPro" id="IPR025495">
    <property type="entry name" value="DUF4386"/>
</dbReference>
<comment type="caution">
    <text evidence="2">The sequence shown here is derived from an EMBL/GenBank/DDBJ whole genome shotgun (WGS) entry which is preliminary data.</text>
</comment>
<proteinExistence type="predicted"/>
<keyword evidence="1" id="KW-1133">Transmembrane helix</keyword>
<evidence type="ECO:0008006" key="4">
    <source>
        <dbReference type="Google" id="ProtNLM"/>
    </source>
</evidence>
<evidence type="ECO:0000313" key="2">
    <source>
        <dbReference type="EMBL" id="KOY80049.1"/>
    </source>
</evidence>
<reference evidence="2 3" key="1">
    <citation type="submission" date="2015-07" db="EMBL/GenBank/DDBJ databases">
        <title>Genome sequencing project for genomic taxonomy and phylogenomics of Bacillus-like bacteria.</title>
        <authorList>
            <person name="Liu B."/>
            <person name="Wang J."/>
            <person name="Zhu Y."/>
            <person name="Liu G."/>
            <person name="Chen Q."/>
            <person name="Chen Z."/>
            <person name="Che J."/>
            <person name="Ge C."/>
            <person name="Shi H."/>
            <person name="Pan Z."/>
            <person name="Liu X."/>
        </authorList>
    </citation>
    <scope>NUCLEOTIDE SEQUENCE [LARGE SCALE GENOMIC DNA]</scope>
    <source>
        <strain evidence="2 3">DSM 54</strain>
    </source>
</reference>
<feature type="transmembrane region" description="Helical" evidence="1">
    <location>
        <begin position="140"/>
        <end position="163"/>
    </location>
</feature>
<feature type="transmembrane region" description="Helical" evidence="1">
    <location>
        <begin position="64"/>
        <end position="85"/>
    </location>
</feature>
<dbReference type="Proteomes" id="UP000037977">
    <property type="component" value="Unassembled WGS sequence"/>
</dbReference>
<feature type="transmembrane region" description="Helical" evidence="1">
    <location>
        <begin position="175"/>
        <end position="195"/>
    </location>
</feature>
<dbReference type="Pfam" id="PF14329">
    <property type="entry name" value="DUF4386"/>
    <property type="match status" value="1"/>
</dbReference>
<dbReference type="PATRIC" id="fig|33935.3.peg.3821"/>